<dbReference type="Proteomes" id="UP000070544">
    <property type="component" value="Unassembled WGS sequence"/>
</dbReference>
<dbReference type="EMBL" id="KQ965768">
    <property type="protein sequence ID" value="KXS14614.1"/>
    <property type="molecule type" value="Genomic_DNA"/>
</dbReference>
<reference evidence="2 3" key="1">
    <citation type="journal article" date="2015" name="Genome Biol. Evol.">
        <title>Phylogenomic analyses indicate that early fungi evolved digesting cell walls of algal ancestors of land plants.</title>
        <authorList>
            <person name="Chang Y."/>
            <person name="Wang S."/>
            <person name="Sekimoto S."/>
            <person name="Aerts A.L."/>
            <person name="Choi C."/>
            <person name="Clum A."/>
            <person name="LaButti K.M."/>
            <person name="Lindquist E.A."/>
            <person name="Yee Ngan C."/>
            <person name="Ohm R.A."/>
            <person name="Salamov A.A."/>
            <person name="Grigoriev I.V."/>
            <person name="Spatafora J.W."/>
            <person name="Berbee M.L."/>
        </authorList>
    </citation>
    <scope>NUCLEOTIDE SEQUENCE [LARGE SCALE GENOMIC DNA]</scope>
    <source>
        <strain evidence="2 3">JEL478</strain>
    </source>
</reference>
<feature type="compositionally biased region" description="Basic and acidic residues" evidence="1">
    <location>
        <begin position="297"/>
        <end position="328"/>
    </location>
</feature>
<evidence type="ECO:0000313" key="2">
    <source>
        <dbReference type="EMBL" id="KXS14614.1"/>
    </source>
</evidence>
<feature type="compositionally biased region" description="Pro residues" evidence="1">
    <location>
        <begin position="176"/>
        <end position="185"/>
    </location>
</feature>
<feature type="region of interest" description="Disordered" evidence="1">
    <location>
        <begin position="288"/>
        <end position="328"/>
    </location>
</feature>
<keyword evidence="3" id="KW-1185">Reference proteome</keyword>
<name>A0A139ADF1_GONPJ</name>
<protein>
    <submittedName>
        <fullName evidence="2">Uncharacterized protein</fullName>
    </submittedName>
</protein>
<proteinExistence type="predicted"/>
<feature type="compositionally biased region" description="Low complexity" evidence="1">
    <location>
        <begin position="1"/>
        <end position="17"/>
    </location>
</feature>
<evidence type="ECO:0000256" key="1">
    <source>
        <dbReference type="SAM" id="MobiDB-lite"/>
    </source>
</evidence>
<organism evidence="2 3">
    <name type="scientific">Gonapodya prolifera (strain JEL478)</name>
    <name type="common">Monoblepharis prolifera</name>
    <dbReference type="NCBI Taxonomy" id="1344416"/>
    <lineage>
        <taxon>Eukaryota</taxon>
        <taxon>Fungi</taxon>
        <taxon>Fungi incertae sedis</taxon>
        <taxon>Chytridiomycota</taxon>
        <taxon>Chytridiomycota incertae sedis</taxon>
        <taxon>Monoblepharidomycetes</taxon>
        <taxon>Monoblepharidales</taxon>
        <taxon>Gonapodyaceae</taxon>
        <taxon>Gonapodya</taxon>
    </lineage>
</organism>
<sequence length="358" mass="38866">MGSTAKAKASAISTDIIVSTPMSTRSTGTSLKSVVSDTLDDDDADELTMPEPEAMRKLSIPSPRSIAGKRAPVEPAIPDEIEARTDGRAGRAKRRKKDDKPFGATPATSSTAKPTSTSQSHYPKPSPVRRRGRPVVSPNRTHADVAPQTESAIALNDSESDPLVAPAPHSDNTTNAPPPPSPLPPLSNLLRDLVRSVSDYASDIDRSHKSAVAKRHVALDRDRLVAVEAERAALVAEADSLRARAVRAEEDAQAAKTSLQDALERVRAAHLDAEALGREVVALRGVRERAEEDAEEKEGMKTELARAKRRAKDAGDQARSESSKRQEVERLLEAAHVERDEWRDRYEELKKKLAMLSS</sequence>
<feature type="region of interest" description="Disordered" evidence="1">
    <location>
        <begin position="1"/>
        <end position="188"/>
    </location>
</feature>
<gene>
    <name evidence="2" type="ORF">M427DRAFT_70599</name>
</gene>
<feature type="compositionally biased region" description="Low complexity" evidence="1">
    <location>
        <begin position="104"/>
        <end position="120"/>
    </location>
</feature>
<feature type="compositionally biased region" description="Acidic residues" evidence="1">
    <location>
        <begin position="38"/>
        <end position="48"/>
    </location>
</feature>
<feature type="compositionally biased region" description="Polar residues" evidence="1">
    <location>
        <begin position="20"/>
        <end position="36"/>
    </location>
</feature>
<dbReference type="AlphaFoldDB" id="A0A139ADF1"/>
<accession>A0A139ADF1</accession>
<evidence type="ECO:0000313" key="3">
    <source>
        <dbReference type="Proteomes" id="UP000070544"/>
    </source>
</evidence>